<evidence type="ECO:0000313" key="1">
    <source>
        <dbReference type="EMBL" id="OBJ43543.1"/>
    </source>
</evidence>
<dbReference type="Proteomes" id="UP000093898">
    <property type="component" value="Unassembled WGS sequence"/>
</dbReference>
<reference evidence="1 2" key="1">
    <citation type="submission" date="2016-06" db="EMBL/GenBank/DDBJ databases">
        <authorList>
            <person name="Kjaerup R.B."/>
            <person name="Dalgaard T.S."/>
            <person name="Juul-Madsen H.R."/>
        </authorList>
    </citation>
    <scope>NUCLEOTIDE SEQUENCE [LARGE SCALE GENOMIC DNA]</scope>
    <source>
        <strain evidence="1 2">1127319.6</strain>
    </source>
</reference>
<dbReference type="InterPro" id="IPR046179">
    <property type="entry name" value="DUF6188"/>
</dbReference>
<accession>A0A1A3H7F7</accession>
<name>A0A1A3H7F7_MYCMU</name>
<protein>
    <submittedName>
        <fullName evidence="1">Uncharacterized protein</fullName>
    </submittedName>
</protein>
<comment type="caution">
    <text evidence="1">The sequence shown here is derived from an EMBL/GenBank/DDBJ whole genome shotgun (WGS) entry which is preliminary data.</text>
</comment>
<organism evidence="1 2">
    <name type="scientific">Mycolicibacterium mucogenicum</name>
    <name type="common">Mycobacterium mucogenicum</name>
    <dbReference type="NCBI Taxonomy" id="56689"/>
    <lineage>
        <taxon>Bacteria</taxon>
        <taxon>Bacillati</taxon>
        <taxon>Actinomycetota</taxon>
        <taxon>Actinomycetes</taxon>
        <taxon>Mycobacteriales</taxon>
        <taxon>Mycobacteriaceae</taxon>
        <taxon>Mycolicibacterium</taxon>
    </lineage>
</organism>
<dbReference type="AlphaFoldDB" id="A0A1A3H7F7"/>
<dbReference type="Pfam" id="PF19686">
    <property type="entry name" value="DUF6188"/>
    <property type="match status" value="1"/>
</dbReference>
<dbReference type="EMBL" id="LZLC01000075">
    <property type="protein sequence ID" value="OBJ43543.1"/>
    <property type="molecule type" value="Genomic_DNA"/>
</dbReference>
<dbReference type="RefSeq" id="WP_064980171.1">
    <property type="nucleotide sequence ID" value="NZ_LZLC01000075.1"/>
</dbReference>
<gene>
    <name evidence="1" type="ORF">A5630_18795</name>
</gene>
<evidence type="ECO:0000313" key="2">
    <source>
        <dbReference type="Proteomes" id="UP000093898"/>
    </source>
</evidence>
<sequence length="136" mass="14685">MSNIDFSGLTLSELCVDFTARLYFTAEHFVRIEGSFTLDAQGKSLYLTPDTDRPEAFETMYSLVGKRVSTSRISDNGSLSLEFEDGSQIVVEPDKEYEAWTATGPDGQVIVCMAGGELAIWSGIAPIADGEFPAGG</sequence>
<proteinExistence type="predicted"/>
<dbReference type="OrthoDB" id="3429377at2"/>